<dbReference type="SUPFAM" id="SSF89069">
    <property type="entry name" value="N-terminal, cytoplasmic domain of anti-sigmaE factor RseA"/>
    <property type="match status" value="1"/>
</dbReference>
<sequence length="227" mass="24526">MKLSGRSCRCGLHGSSTQRQRWEGLMNEKSREALSALLDDEASELEIRRLLSESETGPESGAGLRETWARYSVVKHVLQGHELAHRGLDVSVQVREALHDEAGAKKTAKERFYRPLASLAVAASVAATVVIGGQQLVQLGSGEVDAGEPAFVSASTPVGVLESAGAVPVMASYGTRPVPVLNPLTRTAYDDLARRRHDMYMQLHAEQSALNSPQGLLPFARVSRITE</sequence>
<feature type="domain" description="Anti sigma-E protein RseA N-terminal" evidence="1">
    <location>
        <begin position="31"/>
        <end position="107"/>
    </location>
</feature>
<dbReference type="CDD" id="cd16328">
    <property type="entry name" value="RseA_N"/>
    <property type="match status" value="1"/>
</dbReference>
<evidence type="ECO:0000313" key="2">
    <source>
        <dbReference type="EMBL" id="MCX2976636.1"/>
    </source>
</evidence>
<reference evidence="2" key="1">
    <citation type="submission" date="2019-02" db="EMBL/GenBank/DDBJ databases">
        <authorList>
            <person name="Li S.-H."/>
        </authorList>
    </citation>
    <scope>NUCLEOTIDE SEQUENCE</scope>
    <source>
        <strain evidence="2">IMCC11814</strain>
    </source>
</reference>
<gene>
    <name evidence="2" type="ORF">EYC82_04645</name>
</gene>
<name>A0ABT3T4A7_9GAMM</name>
<protein>
    <submittedName>
        <fullName evidence="2">Anti-anti-sigma factor</fullName>
    </submittedName>
</protein>
<accession>A0ABT3T4A7</accession>
<dbReference type="PANTHER" id="PTHR38104:SF1">
    <property type="entry name" value="ANTI-SIGMA-E FACTOR RSEA"/>
    <property type="match status" value="1"/>
</dbReference>
<dbReference type="Pfam" id="PF03872">
    <property type="entry name" value="RseA_N"/>
    <property type="match status" value="1"/>
</dbReference>
<proteinExistence type="predicted"/>
<evidence type="ECO:0000313" key="3">
    <source>
        <dbReference type="Proteomes" id="UP001143304"/>
    </source>
</evidence>
<dbReference type="PANTHER" id="PTHR38104">
    <property type="match status" value="1"/>
</dbReference>
<dbReference type="Gene3D" id="1.10.10.880">
    <property type="entry name" value="Anti sigma-E protein RseA, N-terminal domain"/>
    <property type="match status" value="1"/>
</dbReference>
<comment type="caution">
    <text evidence="2">The sequence shown here is derived from an EMBL/GenBank/DDBJ whole genome shotgun (WGS) entry which is preliminary data.</text>
</comment>
<keyword evidence="3" id="KW-1185">Reference proteome</keyword>
<dbReference type="InterPro" id="IPR036147">
    <property type="entry name" value="Anti-sigma_E_RseA_N_sf"/>
</dbReference>
<dbReference type="Proteomes" id="UP001143304">
    <property type="component" value="Unassembled WGS sequence"/>
</dbReference>
<evidence type="ECO:0000259" key="1">
    <source>
        <dbReference type="Pfam" id="PF03872"/>
    </source>
</evidence>
<dbReference type="EMBL" id="SHNO01000001">
    <property type="protein sequence ID" value="MCX2976636.1"/>
    <property type="molecule type" value="Genomic_DNA"/>
</dbReference>
<dbReference type="InterPro" id="IPR052383">
    <property type="entry name" value="Anti-sigma-E_RseA-like"/>
</dbReference>
<organism evidence="2 3">
    <name type="scientific">Candidatus Marimicrobium litorale</name>
    <dbReference type="NCBI Taxonomy" id="2518991"/>
    <lineage>
        <taxon>Bacteria</taxon>
        <taxon>Pseudomonadati</taxon>
        <taxon>Pseudomonadota</taxon>
        <taxon>Gammaproteobacteria</taxon>
        <taxon>Cellvibrionales</taxon>
        <taxon>Halieaceae</taxon>
        <taxon>Marimicrobium</taxon>
    </lineage>
</organism>
<dbReference type="InterPro" id="IPR005572">
    <property type="entry name" value="Anti-sigma_E_RseA_N"/>
</dbReference>